<reference evidence="6" key="1">
    <citation type="submission" date="2019-12" db="EMBL/GenBank/DDBJ databases">
        <title>Complete genome of Terracaulis silvestris 0127_4.</title>
        <authorList>
            <person name="Vieira S."/>
            <person name="Riedel T."/>
            <person name="Sproer C."/>
            <person name="Pascual J."/>
            <person name="Boedeker C."/>
            <person name="Overmann J."/>
        </authorList>
    </citation>
    <scope>NUCLEOTIDE SEQUENCE [LARGE SCALE GENOMIC DNA]</scope>
    <source>
        <strain evidence="6">0127_4</strain>
    </source>
</reference>
<dbReference type="Pfam" id="PF07745">
    <property type="entry name" value="Glyco_hydro_53"/>
    <property type="match status" value="1"/>
</dbReference>
<proteinExistence type="inferred from homology"/>
<dbReference type="RefSeq" id="WP_158767039.1">
    <property type="nucleotide sequence ID" value="NZ_CP047045.1"/>
</dbReference>
<name>A0A6I6MSA6_9CAUL</name>
<keyword evidence="6" id="KW-1185">Reference proteome</keyword>
<dbReference type="AlphaFoldDB" id="A0A6I6MSA6"/>
<dbReference type="SUPFAM" id="SSF51445">
    <property type="entry name" value="(Trans)glycosidases"/>
    <property type="match status" value="1"/>
</dbReference>
<protein>
    <recommendedName>
        <fullName evidence="4">Arabinogalactan endo-beta-1,4-galactanase</fullName>
        <ecNumber evidence="4">3.2.1.89</ecNumber>
    </recommendedName>
</protein>
<dbReference type="PANTHER" id="PTHR34983">
    <property type="entry name" value="ARABINOGALACTAN ENDO-BETA-1,4-GALACTANASE A"/>
    <property type="match status" value="1"/>
</dbReference>
<dbReference type="InterPro" id="IPR017853">
    <property type="entry name" value="GH"/>
</dbReference>
<gene>
    <name evidence="5" type="primary">ganB</name>
    <name evidence="5" type="ORF">DSM104635_03096</name>
</gene>
<dbReference type="EMBL" id="CP047045">
    <property type="protein sequence ID" value="QGZ96238.1"/>
    <property type="molecule type" value="Genomic_DNA"/>
</dbReference>
<dbReference type="GO" id="GO:0031218">
    <property type="term" value="F:arabinogalactan endo-1,4-beta-galactosidase activity"/>
    <property type="evidence" value="ECO:0007669"/>
    <property type="project" value="UniProtKB-EC"/>
</dbReference>
<comment type="catalytic activity">
    <reaction evidence="4">
        <text>The enzyme specifically hydrolyzes (1-&gt;4)-beta-D-galactosidic linkages in type I arabinogalactans.</text>
        <dbReference type="EC" id="3.2.1.89"/>
    </reaction>
</comment>
<accession>A0A6I6MSA6</accession>
<dbReference type="Gene3D" id="3.20.20.80">
    <property type="entry name" value="Glycosidases"/>
    <property type="match status" value="1"/>
</dbReference>
<keyword evidence="2 4" id="KW-0378">Hydrolase</keyword>
<comment type="similarity">
    <text evidence="1 4">Belongs to the glycosyl hydrolase 53 family.</text>
</comment>
<dbReference type="KEGG" id="tsv:DSM104635_03096"/>
<dbReference type="GO" id="GO:0045490">
    <property type="term" value="P:pectin catabolic process"/>
    <property type="evidence" value="ECO:0007669"/>
    <property type="project" value="TreeGrafter"/>
</dbReference>
<evidence type="ECO:0000313" key="5">
    <source>
        <dbReference type="EMBL" id="QGZ96238.1"/>
    </source>
</evidence>
<feature type="chain" id="PRO_5026379010" description="Arabinogalactan endo-beta-1,4-galactanase" evidence="4">
    <location>
        <begin position="25"/>
        <end position="468"/>
    </location>
</feature>
<feature type="signal peptide" evidence="4">
    <location>
        <begin position="1"/>
        <end position="24"/>
    </location>
</feature>
<evidence type="ECO:0000256" key="1">
    <source>
        <dbReference type="ARBA" id="ARBA00010687"/>
    </source>
</evidence>
<organism evidence="5 6">
    <name type="scientific">Terricaulis silvestris</name>
    <dbReference type="NCBI Taxonomy" id="2686094"/>
    <lineage>
        <taxon>Bacteria</taxon>
        <taxon>Pseudomonadati</taxon>
        <taxon>Pseudomonadota</taxon>
        <taxon>Alphaproteobacteria</taxon>
        <taxon>Caulobacterales</taxon>
        <taxon>Caulobacteraceae</taxon>
        <taxon>Terricaulis</taxon>
    </lineage>
</organism>
<dbReference type="PANTHER" id="PTHR34983:SF2">
    <property type="entry name" value="ENDO-BETA-1,4-GALACTANASE"/>
    <property type="match status" value="1"/>
</dbReference>
<evidence type="ECO:0000256" key="2">
    <source>
        <dbReference type="ARBA" id="ARBA00022801"/>
    </source>
</evidence>
<dbReference type="EC" id="3.2.1.89" evidence="4"/>
<dbReference type="InterPro" id="IPR011683">
    <property type="entry name" value="Glyco_hydro_53"/>
</dbReference>
<evidence type="ECO:0000313" key="6">
    <source>
        <dbReference type="Proteomes" id="UP000431269"/>
    </source>
</evidence>
<dbReference type="Proteomes" id="UP000431269">
    <property type="component" value="Chromosome"/>
</dbReference>
<keyword evidence="4" id="KW-0732">Signal</keyword>
<sequence>MLHFDCRALILALALFVHPPTARAEDFYFGADLSYVNEMEDCGATYRVDGVQRDPYEIFHASGHNLVRLRLFHTPTWTSYSTLDDVRRSIRRARATGMEVLLDFHYSDDWADGEKQWIPAAWANIATTEELAQAVYDYTLQTLQTLNAEGLMPEMVQVGNETNREMLGRADWDWANRPIDWTRNAAILNAGIRGVREASRGASAQPLIMLHVAQPENVEPWFVAATQAGVTDYDLIGISYYRKWSTQGPDGLGQVINRVRHRYNKGVILVETSYPWTQDSADNAANLLGPDTLLEGYPATIEGQRRYMVDITQTVISNGGIGVVYWEPAWVSTRCSTRWGEGSHWENATYFDFHRNNELLPAALYARHQYEWLQPVTFRFEGVAGGVERLYLWGDFLGSRQFVASVPRGADGAFVYETRLRAGEEVRFQVYDRLPLGEGLIAPTEATTRAVVVRVSDGPTTLSFTLSN</sequence>
<evidence type="ECO:0000256" key="3">
    <source>
        <dbReference type="ARBA" id="ARBA00023295"/>
    </source>
</evidence>
<keyword evidence="3 4" id="KW-0326">Glycosidase</keyword>
<evidence type="ECO:0000256" key="4">
    <source>
        <dbReference type="RuleBase" id="RU361192"/>
    </source>
</evidence>
<dbReference type="GO" id="GO:0015926">
    <property type="term" value="F:glucosidase activity"/>
    <property type="evidence" value="ECO:0007669"/>
    <property type="project" value="InterPro"/>
</dbReference>